<accession>E2BKA5</accession>
<evidence type="ECO:0000313" key="11">
    <source>
        <dbReference type="EMBL" id="EFN83902.1"/>
    </source>
</evidence>
<evidence type="ECO:0000256" key="6">
    <source>
        <dbReference type="ARBA" id="ARBA00022989"/>
    </source>
</evidence>
<dbReference type="GO" id="GO:0004984">
    <property type="term" value="F:olfactory receptor activity"/>
    <property type="evidence" value="ECO:0007669"/>
    <property type="project" value="InterPro"/>
</dbReference>
<feature type="transmembrane region" description="Helical" evidence="10">
    <location>
        <begin position="71"/>
        <end position="90"/>
    </location>
</feature>
<feature type="transmembrane region" description="Helical" evidence="10">
    <location>
        <begin position="348"/>
        <end position="370"/>
    </location>
</feature>
<comment type="subcellular location">
    <subcellularLocation>
        <location evidence="1">Cell membrane</location>
        <topology evidence="1">Multi-pass membrane protein</topology>
    </subcellularLocation>
</comment>
<evidence type="ECO:0000256" key="4">
    <source>
        <dbReference type="ARBA" id="ARBA00022692"/>
    </source>
</evidence>
<keyword evidence="5" id="KW-0552">Olfaction</keyword>
<keyword evidence="3" id="KW-0716">Sensory transduction</keyword>
<feature type="transmembrane region" description="Helical" evidence="10">
    <location>
        <begin position="889"/>
        <end position="912"/>
    </location>
</feature>
<dbReference type="PANTHER" id="PTHR21137:SF3">
    <property type="entry name" value="ODORANT RECEPTOR 30A-RELATED"/>
    <property type="match status" value="1"/>
</dbReference>
<feature type="transmembrane region" description="Helical" evidence="10">
    <location>
        <begin position="685"/>
        <end position="703"/>
    </location>
</feature>
<feature type="transmembrane region" description="Helical" evidence="10">
    <location>
        <begin position="864"/>
        <end position="883"/>
    </location>
</feature>
<dbReference type="Proteomes" id="UP000008237">
    <property type="component" value="Unassembled WGS sequence"/>
</dbReference>
<organism evidence="12">
    <name type="scientific">Harpegnathos saltator</name>
    <name type="common">Jerdon's jumping ant</name>
    <dbReference type="NCBI Taxonomy" id="610380"/>
    <lineage>
        <taxon>Eukaryota</taxon>
        <taxon>Metazoa</taxon>
        <taxon>Ecdysozoa</taxon>
        <taxon>Arthropoda</taxon>
        <taxon>Hexapoda</taxon>
        <taxon>Insecta</taxon>
        <taxon>Pterygota</taxon>
        <taxon>Neoptera</taxon>
        <taxon>Endopterygota</taxon>
        <taxon>Hymenoptera</taxon>
        <taxon>Apocrita</taxon>
        <taxon>Aculeata</taxon>
        <taxon>Formicoidea</taxon>
        <taxon>Formicidae</taxon>
        <taxon>Ponerinae</taxon>
        <taxon>Ponerini</taxon>
        <taxon>Harpegnathos</taxon>
    </lineage>
</organism>
<evidence type="ECO:0000256" key="3">
    <source>
        <dbReference type="ARBA" id="ARBA00022606"/>
    </source>
</evidence>
<feature type="transmembrane region" description="Helical" evidence="10">
    <location>
        <begin position="589"/>
        <end position="608"/>
    </location>
</feature>
<dbReference type="AlphaFoldDB" id="E2BKA5"/>
<evidence type="ECO:0000256" key="10">
    <source>
        <dbReference type="SAM" id="Phobius"/>
    </source>
</evidence>
<dbReference type="GO" id="GO:0005549">
    <property type="term" value="F:odorant binding"/>
    <property type="evidence" value="ECO:0007669"/>
    <property type="project" value="InterPro"/>
</dbReference>
<dbReference type="EMBL" id="GL448770">
    <property type="protein sequence ID" value="EFN83902.1"/>
    <property type="molecule type" value="Genomic_DNA"/>
</dbReference>
<keyword evidence="2" id="KW-1003">Cell membrane</keyword>
<dbReference type="Pfam" id="PF02949">
    <property type="entry name" value="7tm_6"/>
    <property type="match status" value="3"/>
</dbReference>
<keyword evidence="7 10" id="KW-0472">Membrane</keyword>
<protein>
    <submittedName>
        <fullName evidence="11">Odorant receptor 46a, isoform A</fullName>
    </submittedName>
</protein>
<evidence type="ECO:0000256" key="1">
    <source>
        <dbReference type="ARBA" id="ARBA00004651"/>
    </source>
</evidence>
<feature type="transmembrane region" description="Helical" evidence="10">
    <location>
        <begin position="38"/>
        <end position="59"/>
    </location>
</feature>
<evidence type="ECO:0000256" key="2">
    <source>
        <dbReference type="ARBA" id="ARBA00022475"/>
    </source>
</evidence>
<evidence type="ECO:0000256" key="7">
    <source>
        <dbReference type="ARBA" id="ARBA00023136"/>
    </source>
</evidence>
<reference evidence="11 12" key="1">
    <citation type="journal article" date="2010" name="Science">
        <title>Genomic comparison of the ants Camponotus floridanus and Harpegnathos saltator.</title>
        <authorList>
            <person name="Bonasio R."/>
            <person name="Zhang G."/>
            <person name="Ye C."/>
            <person name="Mutti N.S."/>
            <person name="Fang X."/>
            <person name="Qin N."/>
            <person name="Donahue G."/>
            <person name="Yang P."/>
            <person name="Li Q."/>
            <person name="Li C."/>
            <person name="Zhang P."/>
            <person name="Huang Z."/>
            <person name="Berger S.L."/>
            <person name="Reinberg D."/>
            <person name="Wang J."/>
            <person name="Liebig J."/>
        </authorList>
    </citation>
    <scope>NUCLEOTIDE SEQUENCE [LARGE SCALE GENOMIC DNA]</scope>
    <source>
        <strain evidence="11 12">R22 G/1</strain>
    </source>
</reference>
<dbReference type="OrthoDB" id="6597368at2759"/>
<feature type="transmembrane region" description="Helical" evidence="10">
    <location>
        <begin position="742"/>
        <end position="762"/>
    </location>
</feature>
<keyword evidence="6 10" id="KW-1133">Transmembrane helix</keyword>
<feature type="transmembrane region" description="Helical" evidence="10">
    <location>
        <begin position="273"/>
        <end position="297"/>
    </location>
</feature>
<feature type="transmembrane region" description="Helical" evidence="10">
    <location>
        <begin position="246"/>
        <end position="267"/>
    </location>
</feature>
<feature type="transmembrane region" description="Helical" evidence="10">
    <location>
        <begin position="440"/>
        <end position="460"/>
    </location>
</feature>
<keyword evidence="4 10" id="KW-0812">Transmembrane</keyword>
<feature type="transmembrane region" description="Helical" evidence="10">
    <location>
        <begin position="382"/>
        <end position="402"/>
    </location>
</feature>
<evidence type="ECO:0000256" key="5">
    <source>
        <dbReference type="ARBA" id="ARBA00022725"/>
    </source>
</evidence>
<feature type="transmembrane region" description="Helical" evidence="10">
    <location>
        <begin position="132"/>
        <end position="149"/>
    </location>
</feature>
<feature type="transmembrane region" description="Helical" evidence="10">
    <location>
        <begin position="557"/>
        <end position="577"/>
    </location>
</feature>
<dbReference type="GO" id="GO:0005886">
    <property type="term" value="C:plasma membrane"/>
    <property type="evidence" value="ECO:0007669"/>
    <property type="project" value="UniProtKB-SubCell"/>
</dbReference>
<evidence type="ECO:0000256" key="8">
    <source>
        <dbReference type="ARBA" id="ARBA00023170"/>
    </source>
</evidence>
<keyword evidence="8 11" id="KW-0675">Receptor</keyword>
<dbReference type="OMA" id="FIKCQLD"/>
<keyword evidence="9" id="KW-0807">Transducer</keyword>
<evidence type="ECO:0000256" key="9">
    <source>
        <dbReference type="ARBA" id="ARBA00023224"/>
    </source>
</evidence>
<dbReference type="InterPro" id="IPR004117">
    <property type="entry name" value="7tm6_olfct_rcpt"/>
</dbReference>
<evidence type="ECO:0000313" key="12">
    <source>
        <dbReference type="Proteomes" id="UP000008237"/>
    </source>
</evidence>
<keyword evidence="12" id="KW-1185">Reference proteome</keyword>
<dbReference type="InParanoid" id="E2BKA5"/>
<dbReference type="GO" id="GO:0007165">
    <property type="term" value="P:signal transduction"/>
    <property type="evidence" value="ECO:0007669"/>
    <property type="project" value="UniProtKB-KW"/>
</dbReference>
<dbReference type="PROSITE" id="PS51257">
    <property type="entry name" value="PROKAR_LIPOPROTEIN"/>
    <property type="match status" value="1"/>
</dbReference>
<gene>
    <name evidence="11" type="ORF">EAI_00456</name>
</gene>
<feature type="transmembrane region" description="Helical" evidence="10">
    <location>
        <begin position="170"/>
        <end position="190"/>
    </location>
</feature>
<proteinExistence type="predicted"/>
<sequence>METREMRVMRFTLSILALAGCWRPFSWTSLVKHVLYNIYTLLVISVLYSFTFSQFMEIVLNVSNPNDFTNILYTMMAMIVACCKVLSMWMNHESFVVLIRKLNEGTFRPLVPAEREIRRKCDETIRNNAMCYAILIEITCAGNVLVSLLTNFRNRKLTFPEWVPYDYSPYVIYCLTYTYQYVSVITASFVNVACDSFIVGFLLHVCCQISILNYRLKNITSHNTLNYCVRHHYDIIVYARMVNTRFTGIILFQFVTSTFVICSNLYQLTKTTIGMYHIALITYTFCVMAQIFLYCWFGNKLKVTTRLFLIKRSLEMRVLRLTLRIVMFAGCFRPLSWLSRFKRTAYNIYRTLIITFLYTFATLQFMDIVLKVDNPDDFTDNLYMMLNVSVSGYKLFIMWVNYEDIVTIIKSLTEEPLKPLDPGEMEIRCKFDSLIRANTLRYALLIETSWTCTGLTSLLVDFRQGRLTYREWVPYDYYASYALFFVTYAHQFLSTFYCATVNVACDTLICGLLMHVCCQMEILEYRLKKISQQDDLSYCIRHHNSIFQFARAVNEGFARIIEFQFVTSTLIICSNLFQLSKSTMGANNIALVVYTCCMLTEIFIYCWFGNRVKSKSLQLADSVFQLHWLPLNNSVKKSLLIIMKRATVPIEIVTAYILPLNLDSFVAFMNIILNVENSDEFTDALYMMLTVLVAAYKQTFMLLDRGNITMIIDQLTVRPFAPCESHEVTIRRKFDKMIQSNVLRYLILVTMSITSILMTSFFTELTKRNLTYKAWVPFDYSSSNVVFLLVYTHQLIGMSTSGIVNVACESLICGFLLHICCQLEILEYRLTKISRDHDVLGDCVYHHNRIFTYAYEVNNMFAKIIAIQFAVSMLVVCSNLYRIAMAEDYMSIVPLMFYTSAILAQIFIYCWFGNEVKLKSLHVMNSIYEMAWPALSNDNQKALLLVMKRTMVPVEFSSAYIITMNLDSFVAVGII</sequence>
<feature type="transmembrane region" description="Helical" evidence="10">
    <location>
        <begin position="653"/>
        <end position="673"/>
    </location>
</feature>
<name>E2BKA5_HARSA</name>
<dbReference type="PANTHER" id="PTHR21137">
    <property type="entry name" value="ODORANT RECEPTOR"/>
    <property type="match status" value="1"/>
</dbReference>